<dbReference type="GO" id="GO:0032259">
    <property type="term" value="P:methylation"/>
    <property type="evidence" value="ECO:0007669"/>
    <property type="project" value="UniProtKB-KW"/>
</dbReference>
<protein>
    <submittedName>
        <fullName evidence="2">Methyltransferase domain-containing protein</fullName>
    </submittedName>
</protein>
<proteinExistence type="predicted"/>
<reference evidence="2 3" key="1">
    <citation type="submission" date="2016-11" db="EMBL/GenBank/DDBJ databases">
        <authorList>
            <person name="Jaros S."/>
            <person name="Januszkiewicz K."/>
            <person name="Wedrychowicz H."/>
        </authorList>
    </citation>
    <scope>NUCLEOTIDE SEQUENCE [LARGE SCALE GENOMIC DNA]</scope>
    <source>
        <strain evidence="2 3">DSM 14916</strain>
    </source>
</reference>
<keyword evidence="2" id="KW-0489">Methyltransferase</keyword>
<evidence type="ECO:0000313" key="2">
    <source>
        <dbReference type="EMBL" id="SHI44017.1"/>
    </source>
</evidence>
<sequence>MSEETAGYRGLCNLCGAKGFFPAGGRSTRESFPCPSCRAALRWREQAAIILDEFARGQSVFLRHLVGSGKLNTVDIFEVALRGPFVTQMKGLPRYVRSYFWPDRPLGSVDEEGVRCEDLTQLTFPDESFDLVLSSDVMEHVHDIHTAFAEIARVLKPGGVHIFSIPNDWPFPDRSEPRVELIDGEEHHLKPPRYHVSGDGSPCIVTWDYGADIVDILAATGCSTQVVRRHSGIDPCYVNATFVARKRG</sequence>
<dbReference type="Pfam" id="PF08241">
    <property type="entry name" value="Methyltransf_11"/>
    <property type="match status" value="1"/>
</dbReference>
<dbReference type="RefSeq" id="WP_073130784.1">
    <property type="nucleotide sequence ID" value="NZ_FQZF01000002.1"/>
</dbReference>
<dbReference type="GO" id="GO:0008757">
    <property type="term" value="F:S-adenosylmethionine-dependent methyltransferase activity"/>
    <property type="evidence" value="ECO:0007669"/>
    <property type="project" value="InterPro"/>
</dbReference>
<organism evidence="2 3">
    <name type="scientific">Muricoccus roseus</name>
    <dbReference type="NCBI Taxonomy" id="198092"/>
    <lineage>
        <taxon>Bacteria</taxon>
        <taxon>Pseudomonadati</taxon>
        <taxon>Pseudomonadota</taxon>
        <taxon>Alphaproteobacteria</taxon>
        <taxon>Acetobacterales</taxon>
        <taxon>Roseomonadaceae</taxon>
        <taxon>Muricoccus</taxon>
    </lineage>
</organism>
<evidence type="ECO:0000259" key="1">
    <source>
        <dbReference type="Pfam" id="PF08241"/>
    </source>
</evidence>
<dbReference type="EMBL" id="FQZF01000002">
    <property type="protein sequence ID" value="SHI44017.1"/>
    <property type="molecule type" value="Genomic_DNA"/>
</dbReference>
<dbReference type="AlphaFoldDB" id="A0A1M6B5T6"/>
<dbReference type="Gene3D" id="3.40.50.150">
    <property type="entry name" value="Vaccinia Virus protein VP39"/>
    <property type="match status" value="1"/>
</dbReference>
<dbReference type="CDD" id="cd02440">
    <property type="entry name" value="AdoMet_MTases"/>
    <property type="match status" value="1"/>
</dbReference>
<dbReference type="InterPro" id="IPR029063">
    <property type="entry name" value="SAM-dependent_MTases_sf"/>
</dbReference>
<accession>A0A1M6B5T6</accession>
<feature type="domain" description="Methyltransferase type 11" evidence="1">
    <location>
        <begin position="114"/>
        <end position="163"/>
    </location>
</feature>
<dbReference type="InterPro" id="IPR013216">
    <property type="entry name" value="Methyltransf_11"/>
</dbReference>
<gene>
    <name evidence="2" type="ORF">SAMN02745194_00370</name>
</gene>
<dbReference type="Proteomes" id="UP000184387">
    <property type="component" value="Unassembled WGS sequence"/>
</dbReference>
<evidence type="ECO:0000313" key="3">
    <source>
        <dbReference type="Proteomes" id="UP000184387"/>
    </source>
</evidence>
<keyword evidence="2" id="KW-0808">Transferase</keyword>
<dbReference type="STRING" id="198092.SAMN02745194_00370"/>
<dbReference type="SUPFAM" id="SSF53335">
    <property type="entry name" value="S-adenosyl-L-methionine-dependent methyltransferases"/>
    <property type="match status" value="1"/>
</dbReference>
<name>A0A1M6B5T6_9PROT</name>
<keyword evidence="3" id="KW-1185">Reference proteome</keyword>